<organism evidence="1 2">
    <name type="scientific">Ancylostoma duodenale</name>
    <dbReference type="NCBI Taxonomy" id="51022"/>
    <lineage>
        <taxon>Eukaryota</taxon>
        <taxon>Metazoa</taxon>
        <taxon>Ecdysozoa</taxon>
        <taxon>Nematoda</taxon>
        <taxon>Chromadorea</taxon>
        <taxon>Rhabditida</taxon>
        <taxon>Rhabditina</taxon>
        <taxon>Rhabditomorpha</taxon>
        <taxon>Strongyloidea</taxon>
        <taxon>Ancylostomatidae</taxon>
        <taxon>Ancylostomatinae</taxon>
        <taxon>Ancylostoma</taxon>
    </lineage>
</organism>
<dbReference type="PANTHER" id="PTHR18867">
    <property type="entry name" value="RAD50"/>
    <property type="match status" value="1"/>
</dbReference>
<dbReference type="GO" id="GO:0006302">
    <property type="term" value="P:double-strand break repair"/>
    <property type="evidence" value="ECO:0007669"/>
    <property type="project" value="TreeGrafter"/>
</dbReference>
<accession>A0A0C2CQ38</accession>
<dbReference type="GO" id="GO:0043047">
    <property type="term" value="F:single-stranded telomeric DNA binding"/>
    <property type="evidence" value="ECO:0007669"/>
    <property type="project" value="TreeGrafter"/>
</dbReference>
<dbReference type="GO" id="GO:0000794">
    <property type="term" value="C:condensed nuclear chromosome"/>
    <property type="evidence" value="ECO:0007669"/>
    <property type="project" value="TreeGrafter"/>
</dbReference>
<sequence length="183" mass="20057">MNILVLQSGVGPAAVRTPTRVQISGLASENSLYIGVGSECVASSEKRKAYDYRVVMVLRNDVELDMRDRCSAGQKMLACILIRIALADVFGGMCSIIALDEPTTNLDAAKVDHMAAMLNSLIAVRRRGYSTSDGHKKPFQMIIITHDDHLVDKLMIGSKPEFIYVLGKDNSGISHVRRQYSDG</sequence>
<dbReference type="Proteomes" id="UP000054047">
    <property type="component" value="Unassembled WGS sequence"/>
</dbReference>
<dbReference type="PANTHER" id="PTHR18867:SF12">
    <property type="entry name" value="DNA REPAIR PROTEIN RAD50"/>
    <property type="match status" value="1"/>
</dbReference>
<dbReference type="GO" id="GO:0007004">
    <property type="term" value="P:telomere maintenance via telomerase"/>
    <property type="evidence" value="ECO:0007669"/>
    <property type="project" value="TreeGrafter"/>
</dbReference>
<evidence type="ECO:0008006" key="3">
    <source>
        <dbReference type="Google" id="ProtNLM"/>
    </source>
</evidence>
<evidence type="ECO:0000313" key="2">
    <source>
        <dbReference type="Proteomes" id="UP000054047"/>
    </source>
</evidence>
<dbReference type="GO" id="GO:0000722">
    <property type="term" value="P:telomere maintenance via recombination"/>
    <property type="evidence" value="ECO:0007669"/>
    <property type="project" value="TreeGrafter"/>
</dbReference>
<dbReference type="SUPFAM" id="SSF52540">
    <property type="entry name" value="P-loop containing nucleoside triphosphate hydrolases"/>
    <property type="match status" value="1"/>
</dbReference>
<dbReference type="AlphaFoldDB" id="A0A0C2CQ38"/>
<dbReference type="InterPro" id="IPR027417">
    <property type="entry name" value="P-loop_NTPase"/>
</dbReference>
<dbReference type="GO" id="GO:0030870">
    <property type="term" value="C:Mre11 complex"/>
    <property type="evidence" value="ECO:0007669"/>
    <property type="project" value="TreeGrafter"/>
</dbReference>
<protein>
    <recommendedName>
        <fullName evidence="3">ATPase AAA-type core domain-containing protein</fullName>
    </recommendedName>
</protein>
<dbReference type="EMBL" id="KN745194">
    <property type="protein sequence ID" value="KIH51867.1"/>
    <property type="molecule type" value="Genomic_DNA"/>
</dbReference>
<dbReference type="OrthoDB" id="18797at2759"/>
<reference evidence="1 2" key="1">
    <citation type="submission" date="2013-12" db="EMBL/GenBank/DDBJ databases">
        <title>Draft genome of the parsitic nematode Ancylostoma duodenale.</title>
        <authorList>
            <person name="Mitreva M."/>
        </authorList>
    </citation>
    <scope>NUCLEOTIDE SEQUENCE [LARGE SCALE GENOMIC DNA]</scope>
    <source>
        <strain evidence="1 2">Zhejiang</strain>
    </source>
</reference>
<dbReference type="GO" id="GO:0003691">
    <property type="term" value="F:double-stranded telomeric DNA binding"/>
    <property type="evidence" value="ECO:0007669"/>
    <property type="project" value="TreeGrafter"/>
</dbReference>
<dbReference type="Gene3D" id="3.40.50.300">
    <property type="entry name" value="P-loop containing nucleotide triphosphate hydrolases"/>
    <property type="match status" value="1"/>
</dbReference>
<evidence type="ECO:0000313" key="1">
    <source>
        <dbReference type="EMBL" id="KIH51867.1"/>
    </source>
</evidence>
<keyword evidence="2" id="KW-1185">Reference proteome</keyword>
<dbReference type="GO" id="GO:0070192">
    <property type="term" value="P:chromosome organization involved in meiotic cell cycle"/>
    <property type="evidence" value="ECO:0007669"/>
    <property type="project" value="TreeGrafter"/>
</dbReference>
<dbReference type="GO" id="GO:0051880">
    <property type="term" value="F:G-quadruplex DNA binding"/>
    <property type="evidence" value="ECO:0007669"/>
    <property type="project" value="TreeGrafter"/>
</dbReference>
<gene>
    <name evidence="1" type="ORF">ANCDUO_18038</name>
</gene>
<proteinExistence type="predicted"/>
<name>A0A0C2CQ38_9BILA</name>